<comment type="caution">
    <text evidence="1">The sequence shown here is derived from an EMBL/GenBank/DDBJ whole genome shotgun (WGS) entry which is preliminary data.</text>
</comment>
<protein>
    <recommendedName>
        <fullName evidence="3">Alkyl hydroperoxide reductase subunit C/ Thiol specific antioxidant domain-containing protein</fullName>
    </recommendedName>
</protein>
<keyword evidence="2" id="KW-1185">Reference proteome</keyword>
<dbReference type="EMBL" id="MPTB01000141">
    <property type="protein sequence ID" value="OMD34126.1"/>
    <property type="molecule type" value="Genomic_DNA"/>
</dbReference>
<reference evidence="1 2" key="1">
    <citation type="submission" date="2016-10" db="EMBL/GenBank/DDBJ databases">
        <title>Paenibacillus species isolates.</title>
        <authorList>
            <person name="Beno S.M."/>
        </authorList>
    </citation>
    <scope>NUCLEOTIDE SEQUENCE [LARGE SCALE GENOMIC DNA]</scope>
    <source>
        <strain evidence="1 2">FSL H7-0744</strain>
    </source>
</reference>
<sequence length="152" mass="17184">MTISNFQILVPIFSNVSQVKLRNKASKVGQNVNALFQFPLRLFNSPFIIIISNASCSVCYENLERLLNEHATENLPLTSLLGSESETPLKEKFHQQFQSRISIFDIEDNLLANNGFPIAPYYLLVDSKGNIIKGSAIFDSVVEDWRRFSGKL</sequence>
<evidence type="ECO:0000313" key="1">
    <source>
        <dbReference type="EMBL" id="OMD34126.1"/>
    </source>
</evidence>
<evidence type="ECO:0000313" key="2">
    <source>
        <dbReference type="Proteomes" id="UP000187412"/>
    </source>
</evidence>
<accession>A0ABX3GPX1</accession>
<gene>
    <name evidence="1" type="ORF">BSK56_33700</name>
</gene>
<proteinExistence type="predicted"/>
<dbReference type="Proteomes" id="UP000187412">
    <property type="component" value="Unassembled WGS sequence"/>
</dbReference>
<organism evidence="1 2">
    <name type="scientific">Paenibacillus borealis</name>
    <dbReference type="NCBI Taxonomy" id="160799"/>
    <lineage>
        <taxon>Bacteria</taxon>
        <taxon>Bacillati</taxon>
        <taxon>Bacillota</taxon>
        <taxon>Bacilli</taxon>
        <taxon>Bacillales</taxon>
        <taxon>Paenibacillaceae</taxon>
        <taxon>Paenibacillus</taxon>
    </lineage>
</organism>
<evidence type="ECO:0008006" key="3">
    <source>
        <dbReference type="Google" id="ProtNLM"/>
    </source>
</evidence>
<name>A0ABX3GPX1_PAEBO</name>